<name>A0AAN8F2W7_9EURO</name>
<dbReference type="Proteomes" id="UP001316803">
    <property type="component" value="Unassembled WGS sequence"/>
</dbReference>
<dbReference type="InterPro" id="IPR057684">
    <property type="entry name" value="DUF7924"/>
</dbReference>
<feature type="region of interest" description="Disordered" evidence="1">
    <location>
        <begin position="444"/>
        <end position="463"/>
    </location>
</feature>
<dbReference type="AlphaFoldDB" id="A0AAN8F2W7"/>
<evidence type="ECO:0000256" key="1">
    <source>
        <dbReference type="SAM" id="MobiDB-lite"/>
    </source>
</evidence>
<organism evidence="3 4">
    <name type="scientific">Knufia fluminis</name>
    <dbReference type="NCBI Taxonomy" id="191047"/>
    <lineage>
        <taxon>Eukaryota</taxon>
        <taxon>Fungi</taxon>
        <taxon>Dikarya</taxon>
        <taxon>Ascomycota</taxon>
        <taxon>Pezizomycotina</taxon>
        <taxon>Eurotiomycetes</taxon>
        <taxon>Chaetothyriomycetidae</taxon>
        <taxon>Chaetothyriales</taxon>
        <taxon>Trichomeriaceae</taxon>
        <taxon>Knufia</taxon>
    </lineage>
</organism>
<accession>A0AAN8F2W7</accession>
<dbReference type="EMBL" id="JAKLMC020000029">
    <property type="protein sequence ID" value="KAK5950081.1"/>
    <property type="molecule type" value="Genomic_DNA"/>
</dbReference>
<feature type="compositionally biased region" description="Pro residues" evidence="1">
    <location>
        <begin position="325"/>
        <end position="336"/>
    </location>
</feature>
<protein>
    <recommendedName>
        <fullName evidence="2">DUF7924 domain-containing protein</fullName>
    </recommendedName>
</protein>
<evidence type="ECO:0000313" key="4">
    <source>
        <dbReference type="Proteomes" id="UP001316803"/>
    </source>
</evidence>
<sequence>MVPTLSEDALPERMIGRAGAVVQKSSLSLPRPGLGCGFSSAAFASEEINCMPSYMLATGTTVHFGTGSISSGTPLYCPFLNYERAFSQHDYGLEIAANQCAIDGAWSVRSLQMLYAKAADEDSDCEDAFTSPVSFTCAIDNNVAIINYHWVDHAQTYCMAPVVKFELSRDDHFDQFLIWTEAIGQWALCHLLPEIKKAISLLSDYVSALPALRNSLRKLDTKKIVEEEGLVSALKLTYDNIPWRYDHDDFSPVSSSTASWGSPMVNEAVFAKFEYPIIPQPNIPRRSGSICSDSRVGKGVRFAGLPSDKVFGVDKRGPMIGSLPPALPSIPKPLTPPSLRTKPAKPSTFDEGSELVLKKRMSHAMDEIQDLQSQLVHLKQELNGSTTCIQNELSGLRKTMTCVIRKEKTSIKQRISPLRTALDGPSSLIQTEHRLNIQKGVSVVTTPTEPRPTPWSSPRSAVRKPSGLQNVLTLDTSIEAVSTTTTQSNGSALNGCQSPITIYSPTIINVTNSAESVSALVRVPSHQHNIWSQVAATHVLSALVPSTLLRVLFLGCVLDYCMVSMSGSYTPTLTQYLAHVLETAV</sequence>
<keyword evidence="4" id="KW-1185">Reference proteome</keyword>
<comment type="caution">
    <text evidence="3">The sequence shown here is derived from an EMBL/GenBank/DDBJ whole genome shotgun (WGS) entry which is preliminary data.</text>
</comment>
<proteinExistence type="predicted"/>
<evidence type="ECO:0000259" key="2">
    <source>
        <dbReference type="Pfam" id="PF25545"/>
    </source>
</evidence>
<dbReference type="Pfam" id="PF25545">
    <property type="entry name" value="DUF7924"/>
    <property type="match status" value="1"/>
</dbReference>
<feature type="region of interest" description="Disordered" evidence="1">
    <location>
        <begin position="322"/>
        <end position="350"/>
    </location>
</feature>
<gene>
    <name evidence="3" type="ORF">OHC33_008796</name>
</gene>
<reference evidence="3 4" key="1">
    <citation type="submission" date="2022-12" db="EMBL/GenBank/DDBJ databases">
        <title>Genomic features and morphological characterization of a novel Knufia sp. strain isolated from spacecraft assembly facility.</title>
        <authorList>
            <person name="Teixeira M."/>
            <person name="Chander A.M."/>
            <person name="Stajich J.E."/>
            <person name="Venkateswaran K."/>
        </authorList>
    </citation>
    <scope>NUCLEOTIDE SEQUENCE [LARGE SCALE GENOMIC DNA]</scope>
    <source>
        <strain evidence="3 4">FJI-L2-BK-P2</strain>
    </source>
</reference>
<evidence type="ECO:0000313" key="3">
    <source>
        <dbReference type="EMBL" id="KAK5950081.1"/>
    </source>
</evidence>
<feature type="domain" description="DUF7924" evidence="2">
    <location>
        <begin position="28"/>
        <end position="199"/>
    </location>
</feature>